<dbReference type="Proteomes" id="UP000694411">
    <property type="component" value="Chromosome 13"/>
</dbReference>
<dbReference type="GeneID" id="112605377"/>
<dbReference type="CTD" id="10408"/>
<dbReference type="AlphaFoldDB" id="A0A8D2FI36"/>
<dbReference type="RefSeq" id="XP_025210840.1">
    <property type="nucleotide sequence ID" value="XM_025355055.1"/>
</dbReference>
<gene>
    <name evidence="1" type="primary">MYCNOS</name>
</gene>
<dbReference type="KEGG" id="tge:112605377"/>
<reference evidence="1" key="1">
    <citation type="submission" date="2018-05" db="EMBL/GenBank/DDBJ databases">
        <title>Whole genome of Theropithecus gelada.</title>
        <authorList>
            <person name="Chiou K.L."/>
            <person name="Snyder-Mackler N."/>
        </authorList>
    </citation>
    <scope>NUCLEOTIDE SEQUENCE [LARGE SCALE GENOMIC DNA]</scope>
</reference>
<proteinExistence type="predicted"/>
<accession>A0A8D2FI36</accession>
<evidence type="ECO:0000313" key="1">
    <source>
        <dbReference type="Ensembl" id="ENSTGEP00000021375.1"/>
    </source>
</evidence>
<dbReference type="RefSeq" id="XP_025210842.1">
    <property type="nucleotide sequence ID" value="XM_025355057.1"/>
</dbReference>
<keyword evidence="2" id="KW-1185">Reference proteome</keyword>
<evidence type="ECO:0000313" key="2">
    <source>
        <dbReference type="Proteomes" id="UP000694411"/>
    </source>
</evidence>
<protein>
    <submittedName>
        <fullName evidence="1">MYCN opposite strand</fullName>
    </submittedName>
</protein>
<sequence>MQHPPCGPGNCLSLKEKKKKLRRAPGVGVCWGGETDASNPAPALTACCAAEREANVEQGLAERLLLCNSERRLVRRCKIAGRGRAPLGTRPLDVSSFELKGEGRPPCLKINK</sequence>
<reference evidence="1" key="3">
    <citation type="submission" date="2025-09" db="UniProtKB">
        <authorList>
            <consortium name="Ensembl"/>
        </authorList>
    </citation>
    <scope>IDENTIFICATION</scope>
</reference>
<reference evidence="1" key="2">
    <citation type="submission" date="2025-08" db="UniProtKB">
        <authorList>
            <consortium name="Ensembl"/>
        </authorList>
    </citation>
    <scope>IDENTIFICATION</scope>
</reference>
<dbReference type="Ensembl" id="ENSTGET00000025480.1">
    <property type="protein sequence ID" value="ENSTGEP00000021375.1"/>
    <property type="gene ID" value="ENSTGEG00000017242.1"/>
</dbReference>
<name>A0A8D2FI36_THEGE</name>
<organism evidence="1 2">
    <name type="scientific">Theropithecus gelada</name>
    <name type="common">Gelada baboon</name>
    <dbReference type="NCBI Taxonomy" id="9565"/>
    <lineage>
        <taxon>Eukaryota</taxon>
        <taxon>Metazoa</taxon>
        <taxon>Chordata</taxon>
        <taxon>Craniata</taxon>
        <taxon>Vertebrata</taxon>
        <taxon>Euteleostomi</taxon>
        <taxon>Mammalia</taxon>
        <taxon>Eutheria</taxon>
        <taxon>Euarchontoglires</taxon>
        <taxon>Primates</taxon>
        <taxon>Haplorrhini</taxon>
        <taxon>Catarrhini</taxon>
        <taxon>Cercopithecidae</taxon>
        <taxon>Cercopithecinae</taxon>
        <taxon>Theropithecus</taxon>
    </lineage>
</organism>